<dbReference type="GeneTree" id="ENSGT00950000183059"/>
<keyword evidence="1" id="KW-0812">Transmembrane</keyword>
<feature type="transmembrane region" description="Helical" evidence="1">
    <location>
        <begin position="62"/>
        <end position="80"/>
    </location>
</feature>
<evidence type="ECO:0000256" key="1">
    <source>
        <dbReference type="SAM" id="Phobius"/>
    </source>
</evidence>
<dbReference type="InterPro" id="IPR050874">
    <property type="entry name" value="Diverse_PLD-related"/>
</dbReference>
<name>A0A3B4F4L9_9CICH</name>
<keyword evidence="1" id="KW-0472">Membrane</keyword>
<protein>
    <submittedName>
        <fullName evidence="2">Phospholipase D family member 5</fullName>
    </submittedName>
</protein>
<dbReference type="PANTHER" id="PTHR10185:SF9">
    <property type="entry name" value="INACTIVE PHOSPHOLIPASE D5"/>
    <property type="match status" value="1"/>
</dbReference>
<dbReference type="AlphaFoldDB" id="A0A3B4F4L9"/>
<organism evidence="2">
    <name type="scientific">Pundamilia nyererei</name>
    <dbReference type="NCBI Taxonomy" id="303518"/>
    <lineage>
        <taxon>Eukaryota</taxon>
        <taxon>Metazoa</taxon>
        <taxon>Chordata</taxon>
        <taxon>Craniata</taxon>
        <taxon>Vertebrata</taxon>
        <taxon>Euteleostomi</taxon>
        <taxon>Actinopterygii</taxon>
        <taxon>Neopterygii</taxon>
        <taxon>Teleostei</taxon>
        <taxon>Neoteleostei</taxon>
        <taxon>Acanthomorphata</taxon>
        <taxon>Ovalentaria</taxon>
        <taxon>Cichlomorphae</taxon>
        <taxon>Cichliformes</taxon>
        <taxon>Cichlidae</taxon>
        <taxon>African cichlids</taxon>
        <taxon>Pseudocrenilabrinae</taxon>
        <taxon>Haplochromini</taxon>
        <taxon>Pundamilia</taxon>
    </lineage>
</organism>
<dbReference type="Ensembl" id="ENSPNYT00000005671.1">
    <property type="protein sequence ID" value="ENSPNYP00000005530.1"/>
    <property type="gene ID" value="ENSPNYG00000004246.1"/>
</dbReference>
<keyword evidence="1" id="KW-1133">Transmembrane helix</keyword>
<evidence type="ECO:0000313" key="2">
    <source>
        <dbReference type="Ensembl" id="ENSPNYP00000005530.1"/>
    </source>
</evidence>
<reference evidence="2" key="1">
    <citation type="submission" date="2023-09" db="UniProtKB">
        <authorList>
            <consortium name="Ensembl"/>
        </authorList>
    </citation>
    <scope>IDENTIFICATION</scope>
</reference>
<dbReference type="PANTHER" id="PTHR10185">
    <property type="entry name" value="PHOSPHOLIPASE D - RELATED"/>
    <property type="match status" value="1"/>
</dbReference>
<proteinExistence type="predicted"/>
<sequence length="185" mass="20762">YRISPHAWGLTASREQDEAPPTPLPYVSQLKTSSYSAIQQHGYSASIYLRNREKLERTQQKCIAIFALVCCFAVLVALIFSSVDIWGDDEDGITEENCSKDCHIVLVENIPDDLSFSMDGRPHLPVSVGFHTLLDQAKHSIEVVSSAWDLNSWDMETIPNPAKQVQSHSNQSGRTMSQLHFPFDL</sequence>
<accession>A0A3B4F4L9</accession>